<evidence type="ECO:0000313" key="1">
    <source>
        <dbReference type="EMBL" id="GGK99125.1"/>
    </source>
</evidence>
<dbReference type="Proteomes" id="UP000645217">
    <property type="component" value="Unassembled WGS sequence"/>
</dbReference>
<sequence>MMQLKRLWRLFGARTAERTGRHSAGQPYVEVERGEPDPGARATAVLLDRLEPAWTIVYGPWSRRFYAMPLFPTPSPLTVDALTSHALLEQMREAERETTFTGWMRGVVPSAA</sequence>
<dbReference type="EMBL" id="BMNT01000026">
    <property type="protein sequence ID" value="GGK99125.1"/>
    <property type="molecule type" value="Genomic_DNA"/>
</dbReference>
<dbReference type="AlphaFoldDB" id="A0A917VNM9"/>
<dbReference type="RefSeq" id="WP_189165148.1">
    <property type="nucleotide sequence ID" value="NZ_BMNT01000026.1"/>
</dbReference>
<protein>
    <submittedName>
        <fullName evidence="1">Uncharacterized protein</fullName>
    </submittedName>
</protein>
<keyword evidence="2" id="KW-1185">Reference proteome</keyword>
<reference evidence="1" key="2">
    <citation type="submission" date="2020-09" db="EMBL/GenBank/DDBJ databases">
        <authorList>
            <person name="Sun Q."/>
            <person name="Ohkuma M."/>
        </authorList>
    </citation>
    <scope>NUCLEOTIDE SEQUENCE</scope>
    <source>
        <strain evidence="1">JCM 13064</strain>
    </source>
</reference>
<accession>A0A917VNM9</accession>
<gene>
    <name evidence="1" type="ORF">GCM10007964_46530</name>
</gene>
<comment type="caution">
    <text evidence="1">The sequence shown here is derived from an EMBL/GenBank/DDBJ whole genome shotgun (WGS) entry which is preliminary data.</text>
</comment>
<proteinExistence type="predicted"/>
<evidence type="ECO:0000313" key="2">
    <source>
        <dbReference type="Proteomes" id="UP000645217"/>
    </source>
</evidence>
<name>A0A917VNM9_9ACTN</name>
<organism evidence="1 2">
    <name type="scientific">Sphaerisporangium melleum</name>
    <dbReference type="NCBI Taxonomy" id="321316"/>
    <lineage>
        <taxon>Bacteria</taxon>
        <taxon>Bacillati</taxon>
        <taxon>Actinomycetota</taxon>
        <taxon>Actinomycetes</taxon>
        <taxon>Streptosporangiales</taxon>
        <taxon>Streptosporangiaceae</taxon>
        <taxon>Sphaerisporangium</taxon>
    </lineage>
</organism>
<reference evidence="1" key="1">
    <citation type="journal article" date="2014" name="Int. J. Syst. Evol. Microbiol.">
        <title>Complete genome sequence of Corynebacterium casei LMG S-19264T (=DSM 44701T), isolated from a smear-ripened cheese.</title>
        <authorList>
            <consortium name="US DOE Joint Genome Institute (JGI-PGF)"/>
            <person name="Walter F."/>
            <person name="Albersmeier A."/>
            <person name="Kalinowski J."/>
            <person name="Ruckert C."/>
        </authorList>
    </citation>
    <scope>NUCLEOTIDE SEQUENCE</scope>
    <source>
        <strain evidence="1">JCM 13064</strain>
    </source>
</reference>